<gene>
    <name evidence="2" type="primary">orf244</name>
</gene>
<feature type="region of interest" description="Disordered" evidence="1">
    <location>
        <begin position="1"/>
        <end position="43"/>
    </location>
</feature>
<dbReference type="GeneID" id="30522890"/>
<reference evidence="2" key="1">
    <citation type="submission" date="2016-09" db="EMBL/GenBank/DDBJ databases">
        <title>The plastid genome of Polytoma uvella is the largest known among non-photosynthetic algae and plants and reveals contrasting evolutionary paths to nonphotosynthetic life styles.</title>
        <authorList>
            <person name="Figueroa-Martinez F.J."/>
            <person name="Nedelcu A."/>
            <person name="Smith D.R."/>
            <person name="Reyes-Prieto A."/>
        </authorList>
    </citation>
    <scope>NUCLEOTIDE SEQUENCE</scope>
    <source>
        <strain evidence="2">SAG 11-49</strain>
    </source>
</reference>
<accession>A0A1L2M545</accession>
<evidence type="ECO:0000313" key="2">
    <source>
        <dbReference type="EMBL" id="APD80587.1"/>
    </source>
</evidence>
<keyword evidence="2" id="KW-0934">Plastid</keyword>
<proteinExistence type="predicted"/>
<geneLocation type="plastid" evidence="2"/>
<dbReference type="AlphaFoldDB" id="A0A1L2M545"/>
<dbReference type="RefSeq" id="YP_009329582.1">
    <property type="nucleotide sequence ID" value="NC_032109.1"/>
</dbReference>
<feature type="compositionally biased region" description="Basic and acidic residues" evidence="1">
    <location>
        <begin position="1"/>
        <end position="10"/>
    </location>
</feature>
<sequence>MREAHRERPPKTPNGSLAAPDLLTGAPSGHPAPLDGRLRRPNHGCAKRIGKRVRTLRTRSVLVRQMPVPKGHREKDPVGPSAKGEGSGKYTAFASTLLFYSYILI</sequence>
<feature type="region of interest" description="Disordered" evidence="1">
    <location>
        <begin position="64"/>
        <end position="87"/>
    </location>
</feature>
<protein>
    <submittedName>
        <fullName evidence="2">Uncharacterized protein</fullName>
    </submittedName>
</protein>
<evidence type="ECO:0000256" key="1">
    <source>
        <dbReference type="SAM" id="MobiDB-lite"/>
    </source>
</evidence>
<dbReference type="EMBL" id="KX828176">
    <property type="protein sequence ID" value="APD80587.1"/>
    <property type="molecule type" value="Genomic_DNA"/>
</dbReference>
<name>A0A1L2M545_9CHLO</name>
<organism evidence="2">
    <name type="scientific">Chlamydomonas leiostraca</name>
    <dbReference type="NCBI Taxonomy" id="1034604"/>
    <lineage>
        <taxon>Eukaryota</taxon>
        <taxon>Viridiplantae</taxon>
        <taxon>Chlorophyta</taxon>
        <taxon>core chlorophytes</taxon>
        <taxon>Chlorophyceae</taxon>
        <taxon>CS clade</taxon>
        <taxon>Chlamydomonadales</taxon>
        <taxon>Chlamydomonadaceae</taxon>
        <taxon>Chlamydomonas</taxon>
    </lineage>
</organism>